<proteinExistence type="predicted"/>
<evidence type="ECO:0000313" key="5">
    <source>
        <dbReference type="Proteomes" id="UP000199093"/>
    </source>
</evidence>
<feature type="domain" description="Integrase catalytic" evidence="3">
    <location>
        <begin position="44"/>
        <end position="81"/>
    </location>
</feature>
<evidence type="ECO:0000259" key="3">
    <source>
        <dbReference type="PROSITE" id="PS50994"/>
    </source>
</evidence>
<evidence type="ECO:0000256" key="2">
    <source>
        <dbReference type="SAM" id="Phobius"/>
    </source>
</evidence>
<organism evidence="4 5">
    <name type="scientific">Salipiger marinus</name>
    <dbReference type="NCBI Taxonomy" id="555512"/>
    <lineage>
        <taxon>Bacteria</taxon>
        <taxon>Pseudomonadati</taxon>
        <taxon>Pseudomonadota</taxon>
        <taxon>Alphaproteobacteria</taxon>
        <taxon>Rhodobacterales</taxon>
        <taxon>Roseobacteraceae</taxon>
        <taxon>Salipiger</taxon>
    </lineage>
</organism>
<dbReference type="PROSITE" id="PS50994">
    <property type="entry name" value="INTEGRASE"/>
    <property type="match status" value="1"/>
</dbReference>
<dbReference type="InterPro" id="IPR012337">
    <property type="entry name" value="RNaseH-like_sf"/>
</dbReference>
<sequence length="81" mass="9220">MNSKKVRRIMRDNDLNPERKHRYTGTTDSSHDSPIYRNVAKGFEVHGPDQLWVGDITYVAIGTGFVYLAVILDAWSRKVVG</sequence>
<keyword evidence="5" id="KW-1185">Reference proteome</keyword>
<dbReference type="EMBL" id="FNEJ01000029">
    <property type="protein sequence ID" value="SDJ40168.1"/>
    <property type="molecule type" value="Genomic_DNA"/>
</dbReference>
<dbReference type="PANTHER" id="PTHR46889">
    <property type="entry name" value="TRANSPOSASE INSF FOR INSERTION SEQUENCE IS3B-RELATED"/>
    <property type="match status" value="1"/>
</dbReference>
<dbReference type="InterPro" id="IPR001584">
    <property type="entry name" value="Integrase_cat-core"/>
</dbReference>
<evidence type="ECO:0000313" key="4">
    <source>
        <dbReference type="EMBL" id="SDJ40168.1"/>
    </source>
</evidence>
<gene>
    <name evidence="4" type="ORF">SAMN04487993_102956</name>
</gene>
<dbReference type="InterPro" id="IPR050900">
    <property type="entry name" value="Transposase_IS3/IS150/IS904"/>
</dbReference>
<dbReference type="SUPFAM" id="SSF53098">
    <property type="entry name" value="Ribonuclease H-like"/>
    <property type="match status" value="1"/>
</dbReference>
<protein>
    <recommendedName>
        <fullName evidence="3">Integrase catalytic domain-containing protein</fullName>
    </recommendedName>
</protein>
<dbReference type="STRING" id="555512.SAMN04487993_102956"/>
<dbReference type="AlphaFoldDB" id="A0A1G8TF80"/>
<evidence type="ECO:0000256" key="1">
    <source>
        <dbReference type="SAM" id="MobiDB-lite"/>
    </source>
</evidence>
<name>A0A1G8TF80_9RHOB</name>
<feature type="region of interest" description="Disordered" evidence="1">
    <location>
        <begin position="1"/>
        <end position="32"/>
    </location>
</feature>
<keyword evidence="2" id="KW-0812">Transmembrane</keyword>
<dbReference type="Proteomes" id="UP000199093">
    <property type="component" value="Unassembled WGS sequence"/>
</dbReference>
<accession>A0A1G8TF80</accession>
<feature type="transmembrane region" description="Helical" evidence="2">
    <location>
        <begin position="56"/>
        <end position="75"/>
    </location>
</feature>
<keyword evidence="2" id="KW-1133">Transmembrane helix</keyword>
<feature type="compositionally biased region" description="Basic and acidic residues" evidence="1">
    <location>
        <begin position="9"/>
        <end position="18"/>
    </location>
</feature>
<dbReference type="PANTHER" id="PTHR46889:SF7">
    <property type="entry name" value="TRANSPOSASE FOR INSERTION SEQUENCE ELEMENT IS904"/>
    <property type="match status" value="1"/>
</dbReference>
<reference evidence="4 5" key="1">
    <citation type="submission" date="2016-10" db="EMBL/GenBank/DDBJ databases">
        <authorList>
            <person name="de Groot N.N."/>
        </authorList>
    </citation>
    <scope>NUCLEOTIDE SEQUENCE [LARGE SCALE GENOMIC DNA]</scope>
    <source>
        <strain evidence="4 5">DSM 26424</strain>
    </source>
</reference>
<dbReference type="GO" id="GO:0015074">
    <property type="term" value="P:DNA integration"/>
    <property type="evidence" value="ECO:0007669"/>
    <property type="project" value="InterPro"/>
</dbReference>
<keyword evidence="2" id="KW-0472">Membrane</keyword>